<evidence type="ECO:0000256" key="1">
    <source>
        <dbReference type="ARBA" id="ARBA00004479"/>
    </source>
</evidence>
<feature type="transmembrane region" description="Helical" evidence="10">
    <location>
        <begin position="188"/>
        <end position="208"/>
    </location>
</feature>
<reference evidence="11 12" key="1">
    <citation type="submission" date="2020-10" db="EMBL/GenBank/DDBJ databases">
        <title>The Coptis chinensis genome and diversification of protoberbering-type alkaloids.</title>
        <authorList>
            <person name="Wang B."/>
            <person name="Shu S."/>
            <person name="Song C."/>
            <person name="Liu Y."/>
        </authorList>
    </citation>
    <scope>NUCLEOTIDE SEQUENCE [LARGE SCALE GENOMIC DNA]</scope>
    <source>
        <strain evidence="11">HL-2020</strain>
        <tissue evidence="11">Leaf</tissue>
    </source>
</reference>
<dbReference type="PANTHER" id="PTHR48063:SF112">
    <property type="entry name" value="RECEPTOR LIKE PROTEIN 30-LIKE"/>
    <property type="match status" value="1"/>
</dbReference>
<dbReference type="PANTHER" id="PTHR48063">
    <property type="entry name" value="LRR RECEPTOR-LIKE KINASE"/>
    <property type="match status" value="1"/>
</dbReference>
<evidence type="ECO:0000256" key="9">
    <source>
        <dbReference type="ARBA" id="ARBA00023180"/>
    </source>
</evidence>
<evidence type="ECO:0000256" key="4">
    <source>
        <dbReference type="ARBA" id="ARBA00022692"/>
    </source>
</evidence>
<dbReference type="Proteomes" id="UP000631114">
    <property type="component" value="Unassembled WGS sequence"/>
</dbReference>
<dbReference type="OrthoDB" id="994806at2759"/>
<comment type="similarity">
    <text evidence="2">Belongs to the RLP family.</text>
</comment>
<comment type="caution">
    <text evidence="11">The sequence shown here is derived from an EMBL/GenBank/DDBJ whole genome shotgun (WGS) entry which is preliminary data.</text>
</comment>
<dbReference type="InterPro" id="IPR032675">
    <property type="entry name" value="LRR_dom_sf"/>
</dbReference>
<sequence>MKKTCFNSFQGLASNLYGNKLSGGIPPGFERLESMTSLNLSSNNLKGPIPIELSRIGNLDTLDLSNNKIYGSIPSSVGDLEHLLKLILSKNRLTGYILAEFGNLRSVMKIDLLENQLYGQIPQELGQLQNLFSLNVSYNNLAGDIPLGKKFSMFPPSSFVGNPGLCGPWVDSPCHNSHSPERASISKAAILGIALGALVILLMILVAACRPHNPPPFSEGALDKPSASPLHIYSNSCCGPNGLFTLCHLNMLSNV</sequence>
<keyword evidence="9" id="KW-0325">Glycoprotein</keyword>
<evidence type="ECO:0000313" key="11">
    <source>
        <dbReference type="EMBL" id="KAF9608353.1"/>
    </source>
</evidence>
<dbReference type="Gene3D" id="3.80.10.10">
    <property type="entry name" value="Ribonuclease Inhibitor"/>
    <property type="match status" value="1"/>
</dbReference>
<keyword evidence="7 10" id="KW-1133">Transmembrane helix</keyword>
<evidence type="ECO:0000256" key="3">
    <source>
        <dbReference type="ARBA" id="ARBA00022614"/>
    </source>
</evidence>
<keyword evidence="4 10" id="KW-0812">Transmembrane</keyword>
<keyword evidence="12" id="KW-1185">Reference proteome</keyword>
<dbReference type="SUPFAM" id="SSF52058">
    <property type="entry name" value="L domain-like"/>
    <property type="match status" value="1"/>
</dbReference>
<keyword evidence="8 10" id="KW-0472">Membrane</keyword>
<keyword evidence="5" id="KW-0732">Signal</keyword>
<keyword evidence="6" id="KW-0677">Repeat</keyword>
<dbReference type="EMBL" id="JADFTS010000004">
    <property type="protein sequence ID" value="KAF9608353.1"/>
    <property type="molecule type" value="Genomic_DNA"/>
</dbReference>
<evidence type="ECO:0008006" key="13">
    <source>
        <dbReference type="Google" id="ProtNLM"/>
    </source>
</evidence>
<gene>
    <name evidence="11" type="ORF">IFM89_009288</name>
</gene>
<evidence type="ECO:0000256" key="6">
    <source>
        <dbReference type="ARBA" id="ARBA00022737"/>
    </source>
</evidence>
<organism evidence="11 12">
    <name type="scientific">Coptis chinensis</name>
    <dbReference type="NCBI Taxonomy" id="261450"/>
    <lineage>
        <taxon>Eukaryota</taxon>
        <taxon>Viridiplantae</taxon>
        <taxon>Streptophyta</taxon>
        <taxon>Embryophyta</taxon>
        <taxon>Tracheophyta</taxon>
        <taxon>Spermatophyta</taxon>
        <taxon>Magnoliopsida</taxon>
        <taxon>Ranunculales</taxon>
        <taxon>Ranunculaceae</taxon>
        <taxon>Coptidoideae</taxon>
        <taxon>Coptis</taxon>
    </lineage>
</organism>
<evidence type="ECO:0000256" key="8">
    <source>
        <dbReference type="ARBA" id="ARBA00023136"/>
    </source>
</evidence>
<evidence type="ECO:0000256" key="2">
    <source>
        <dbReference type="ARBA" id="ARBA00009592"/>
    </source>
</evidence>
<evidence type="ECO:0000313" key="12">
    <source>
        <dbReference type="Proteomes" id="UP000631114"/>
    </source>
</evidence>
<proteinExistence type="inferred from homology"/>
<accession>A0A835I3B9</accession>
<comment type="subcellular location">
    <subcellularLocation>
        <location evidence="1">Membrane</location>
        <topology evidence="1">Single-pass type I membrane protein</topology>
    </subcellularLocation>
</comment>
<evidence type="ECO:0000256" key="7">
    <source>
        <dbReference type="ARBA" id="ARBA00022989"/>
    </source>
</evidence>
<dbReference type="Pfam" id="PF00560">
    <property type="entry name" value="LRR_1"/>
    <property type="match status" value="3"/>
</dbReference>
<dbReference type="InterPro" id="IPR046956">
    <property type="entry name" value="RLP23-like"/>
</dbReference>
<dbReference type="InterPro" id="IPR001611">
    <property type="entry name" value="Leu-rich_rpt"/>
</dbReference>
<evidence type="ECO:0000256" key="10">
    <source>
        <dbReference type="SAM" id="Phobius"/>
    </source>
</evidence>
<dbReference type="PROSITE" id="PS51450">
    <property type="entry name" value="LRR"/>
    <property type="match status" value="1"/>
</dbReference>
<evidence type="ECO:0000256" key="5">
    <source>
        <dbReference type="ARBA" id="ARBA00022729"/>
    </source>
</evidence>
<protein>
    <recommendedName>
        <fullName evidence="13">Leucine-rich repeat receptor-like protein kinase</fullName>
    </recommendedName>
</protein>
<dbReference type="FunFam" id="3.80.10.10:FF:000111">
    <property type="entry name" value="LRR receptor-like serine/threonine-protein kinase ERECTA"/>
    <property type="match status" value="1"/>
</dbReference>
<dbReference type="AlphaFoldDB" id="A0A835I3B9"/>
<name>A0A835I3B9_9MAGN</name>
<dbReference type="GO" id="GO:0016020">
    <property type="term" value="C:membrane"/>
    <property type="evidence" value="ECO:0007669"/>
    <property type="project" value="UniProtKB-SubCell"/>
</dbReference>
<keyword evidence="3" id="KW-0433">Leucine-rich repeat</keyword>